<dbReference type="PANTHER" id="PTHR43884">
    <property type="entry name" value="ACYL-COA DEHYDROGENASE"/>
    <property type="match status" value="1"/>
</dbReference>
<dbReference type="GO" id="GO:0008470">
    <property type="term" value="F:3-methylbutanoyl-CoA dehydrogenase activity"/>
    <property type="evidence" value="ECO:0007669"/>
    <property type="project" value="TreeGrafter"/>
</dbReference>
<dbReference type="PROSITE" id="PS00072">
    <property type="entry name" value="ACYL_COA_DH_1"/>
    <property type="match status" value="1"/>
</dbReference>
<dbReference type="HOGENOM" id="CLU_018204_0_1_1"/>
<dbReference type="InterPro" id="IPR013786">
    <property type="entry name" value="AcylCoA_DH/ox_N"/>
</dbReference>
<dbReference type="PANTHER" id="PTHR43884:SF12">
    <property type="entry name" value="ISOVALERYL-COA DEHYDROGENASE, MITOCHONDRIAL-RELATED"/>
    <property type="match status" value="1"/>
</dbReference>
<dbReference type="STRING" id="126957.T1JL54"/>
<keyword evidence="4 5" id="KW-0274">FAD</keyword>
<dbReference type="SUPFAM" id="SSF47203">
    <property type="entry name" value="Acyl-CoA dehydrogenase C-terminal domain-like"/>
    <property type="match status" value="1"/>
</dbReference>
<sequence>MEFNSYRNLKYKYSQLRKKVFDFAHKELAPLAPKIDKTDEFPERREFWKKLGKLGLLGLTVPKKYGGSDGSYLDHIIASEELVRACAAVGLSYGAHSNLCVNQINKTGNEHQKQKYLPKLCSGEQIGALAMSELNAGSDVISMKLHAELKGEHYVLNGNKFWITNGCDADVIVIYAKTSLDAPARHGFKTAQKMNKLGMRGSTTCELIFEDCKIPVENLIGQTGKGISLLMSGLDIERVIFSAVSIGVMQACCDSAFYHVNKPQPNGENISENQLIQAKIADMYTKLAISRSYLYTVARAADNNNLTTKDSAGVVLFCCERAVEVSNEAMQCFGAEGYLNSNVVGRYFRDAKLLEIGAGTSEIRRLVVGREINENYSKRRSKRT</sequence>
<accession>T1JL54</accession>
<evidence type="ECO:0000259" key="6">
    <source>
        <dbReference type="Pfam" id="PF00441"/>
    </source>
</evidence>
<proteinExistence type="inferred from homology"/>
<dbReference type="InterPro" id="IPR006089">
    <property type="entry name" value="Acyl-CoA_DH_CS"/>
</dbReference>
<evidence type="ECO:0008006" key="11">
    <source>
        <dbReference type="Google" id="ProtNLM"/>
    </source>
</evidence>
<evidence type="ECO:0000256" key="4">
    <source>
        <dbReference type="ARBA" id="ARBA00022827"/>
    </source>
</evidence>
<dbReference type="EnsemblMetazoa" id="SMAR014584-RA">
    <property type="protein sequence ID" value="SMAR014584-PA"/>
    <property type="gene ID" value="SMAR014584"/>
</dbReference>
<evidence type="ECO:0000259" key="8">
    <source>
        <dbReference type="Pfam" id="PF02771"/>
    </source>
</evidence>
<organism evidence="9 10">
    <name type="scientific">Strigamia maritima</name>
    <name type="common">European centipede</name>
    <name type="synonym">Geophilus maritimus</name>
    <dbReference type="NCBI Taxonomy" id="126957"/>
    <lineage>
        <taxon>Eukaryota</taxon>
        <taxon>Metazoa</taxon>
        <taxon>Ecdysozoa</taxon>
        <taxon>Arthropoda</taxon>
        <taxon>Myriapoda</taxon>
        <taxon>Chilopoda</taxon>
        <taxon>Pleurostigmophora</taxon>
        <taxon>Geophilomorpha</taxon>
        <taxon>Linotaeniidae</taxon>
        <taxon>Strigamia</taxon>
    </lineage>
</organism>
<evidence type="ECO:0000256" key="5">
    <source>
        <dbReference type="RuleBase" id="RU362125"/>
    </source>
</evidence>
<dbReference type="Gene3D" id="1.20.140.10">
    <property type="entry name" value="Butyryl-CoA Dehydrogenase, subunit A, domain 3"/>
    <property type="match status" value="1"/>
</dbReference>
<keyword evidence="5" id="KW-0560">Oxidoreductase</keyword>
<evidence type="ECO:0000313" key="9">
    <source>
        <dbReference type="EnsemblMetazoa" id="SMAR014584-PA"/>
    </source>
</evidence>
<dbReference type="eggNOG" id="KOG0141">
    <property type="taxonomic scope" value="Eukaryota"/>
</dbReference>
<evidence type="ECO:0000256" key="1">
    <source>
        <dbReference type="ARBA" id="ARBA00001974"/>
    </source>
</evidence>
<feature type="domain" description="Acyl-CoA dehydrogenase/oxidase C-terminal" evidence="6">
    <location>
        <begin position="224"/>
        <end position="372"/>
    </location>
</feature>
<dbReference type="SUPFAM" id="SSF56645">
    <property type="entry name" value="Acyl-CoA dehydrogenase NM domain-like"/>
    <property type="match status" value="1"/>
</dbReference>
<dbReference type="InterPro" id="IPR009075">
    <property type="entry name" value="AcylCo_DH/oxidase_C"/>
</dbReference>
<comment type="cofactor">
    <cofactor evidence="1 5">
        <name>FAD</name>
        <dbReference type="ChEBI" id="CHEBI:57692"/>
    </cofactor>
</comment>
<dbReference type="GO" id="GO:0050660">
    <property type="term" value="F:flavin adenine dinucleotide binding"/>
    <property type="evidence" value="ECO:0007669"/>
    <property type="project" value="InterPro"/>
</dbReference>
<reference evidence="9" key="2">
    <citation type="submission" date="2015-02" db="UniProtKB">
        <authorList>
            <consortium name="EnsemblMetazoa"/>
        </authorList>
    </citation>
    <scope>IDENTIFICATION</scope>
</reference>
<comment type="similarity">
    <text evidence="2 5">Belongs to the acyl-CoA dehydrogenase family.</text>
</comment>
<evidence type="ECO:0000256" key="3">
    <source>
        <dbReference type="ARBA" id="ARBA00022630"/>
    </source>
</evidence>
<dbReference type="Pfam" id="PF02771">
    <property type="entry name" value="Acyl-CoA_dh_N"/>
    <property type="match status" value="1"/>
</dbReference>
<dbReference type="AlphaFoldDB" id="T1JL54"/>
<dbReference type="InterPro" id="IPR036250">
    <property type="entry name" value="AcylCo_DH-like_C"/>
</dbReference>
<dbReference type="InterPro" id="IPR009100">
    <property type="entry name" value="AcylCoA_DH/oxidase_NM_dom_sf"/>
</dbReference>
<dbReference type="Pfam" id="PF02770">
    <property type="entry name" value="Acyl-CoA_dh_M"/>
    <property type="match status" value="1"/>
</dbReference>
<evidence type="ECO:0000256" key="2">
    <source>
        <dbReference type="ARBA" id="ARBA00009347"/>
    </source>
</evidence>
<dbReference type="Proteomes" id="UP000014500">
    <property type="component" value="Unassembled WGS sequence"/>
</dbReference>
<evidence type="ECO:0000259" key="7">
    <source>
        <dbReference type="Pfam" id="PF02770"/>
    </source>
</evidence>
<feature type="domain" description="Acyl-CoA dehydrogenase/oxidase N-terminal" evidence="8">
    <location>
        <begin position="14"/>
        <end position="124"/>
    </location>
</feature>
<dbReference type="OMA" id="WTMERER"/>
<keyword evidence="10" id="KW-1185">Reference proteome</keyword>
<keyword evidence="3 5" id="KW-0285">Flavoprotein</keyword>
<dbReference type="GO" id="GO:0006552">
    <property type="term" value="P:L-leucine catabolic process"/>
    <property type="evidence" value="ECO:0007669"/>
    <property type="project" value="TreeGrafter"/>
</dbReference>
<dbReference type="InterPro" id="IPR006091">
    <property type="entry name" value="Acyl-CoA_Oxase/DH_mid-dom"/>
</dbReference>
<dbReference type="PhylomeDB" id="T1JL54"/>
<protein>
    <recommendedName>
        <fullName evidence="11">Isovaleryl-CoA dehydrogenase</fullName>
    </recommendedName>
</protein>
<dbReference type="Pfam" id="PF00441">
    <property type="entry name" value="Acyl-CoA_dh_1"/>
    <property type="match status" value="1"/>
</dbReference>
<dbReference type="FunFam" id="1.10.540.10:FF:000007">
    <property type="entry name" value="Isovaleryl-CoA dehydrogenase, mitochondrial"/>
    <property type="match status" value="1"/>
</dbReference>
<dbReference type="EMBL" id="JH430362">
    <property type="status" value="NOT_ANNOTATED_CDS"/>
    <property type="molecule type" value="Genomic_DNA"/>
</dbReference>
<evidence type="ECO:0000313" key="10">
    <source>
        <dbReference type="Proteomes" id="UP000014500"/>
    </source>
</evidence>
<feature type="domain" description="Acyl-CoA oxidase/dehydrogenase middle" evidence="7">
    <location>
        <begin position="128"/>
        <end position="212"/>
    </location>
</feature>
<dbReference type="Gene3D" id="1.10.540.10">
    <property type="entry name" value="Acyl-CoA dehydrogenase/oxidase, N-terminal domain"/>
    <property type="match status" value="1"/>
</dbReference>
<name>T1JL54_STRMM</name>
<dbReference type="GO" id="GO:0005739">
    <property type="term" value="C:mitochondrion"/>
    <property type="evidence" value="ECO:0007669"/>
    <property type="project" value="TreeGrafter"/>
</dbReference>
<dbReference type="InterPro" id="IPR037069">
    <property type="entry name" value="AcylCoA_DH/ox_N_sf"/>
</dbReference>
<dbReference type="InterPro" id="IPR046373">
    <property type="entry name" value="Acyl-CoA_Oxase/DH_mid-dom_sf"/>
</dbReference>
<dbReference type="Gene3D" id="2.40.110.10">
    <property type="entry name" value="Butyryl-CoA Dehydrogenase, subunit A, domain 2"/>
    <property type="match status" value="1"/>
</dbReference>
<reference evidence="10" key="1">
    <citation type="submission" date="2011-05" db="EMBL/GenBank/DDBJ databases">
        <authorList>
            <person name="Richards S.R."/>
            <person name="Qu J."/>
            <person name="Jiang H."/>
            <person name="Jhangiani S.N."/>
            <person name="Agravi P."/>
            <person name="Goodspeed R."/>
            <person name="Gross S."/>
            <person name="Mandapat C."/>
            <person name="Jackson L."/>
            <person name="Mathew T."/>
            <person name="Pu L."/>
            <person name="Thornton R."/>
            <person name="Saada N."/>
            <person name="Wilczek-Boney K.B."/>
            <person name="Lee S."/>
            <person name="Kovar C."/>
            <person name="Wu Y."/>
            <person name="Scherer S.E."/>
            <person name="Worley K.C."/>
            <person name="Muzny D.M."/>
            <person name="Gibbs R."/>
        </authorList>
    </citation>
    <scope>NUCLEOTIDE SEQUENCE</scope>
    <source>
        <strain evidence="10">Brora</strain>
    </source>
</reference>